<keyword evidence="1" id="KW-0472">Membrane</keyword>
<gene>
    <name evidence="2" type="ORF">A7A78_14410</name>
</gene>
<reference evidence="2 3" key="1">
    <citation type="submission" date="2016-05" db="EMBL/GenBank/DDBJ databases">
        <title>Genome sequencing of Vitellibacter soesokkakensis RSSK-12.</title>
        <authorList>
            <person name="Thevarajoo S."/>
            <person name="Selvaratnam C."/>
            <person name="Goh K.M."/>
            <person name="Chan K.-G."/>
            <person name="Chong C.S."/>
        </authorList>
    </citation>
    <scope>NUCLEOTIDE SEQUENCE [LARGE SCALE GENOMIC DNA]</scope>
    <source>
        <strain evidence="2 3">RSSK-12</strain>
    </source>
</reference>
<feature type="transmembrane region" description="Helical" evidence="1">
    <location>
        <begin position="342"/>
        <end position="361"/>
    </location>
</feature>
<dbReference type="AlphaFoldDB" id="A0A1A9LBA7"/>
<evidence type="ECO:0000313" key="2">
    <source>
        <dbReference type="EMBL" id="OAD90568.1"/>
    </source>
</evidence>
<sequence>MKMQQFTDKLILFSCAIIFFGGSFSSFAQTRAELDSLRSEASTITYNNPELAIEKGLSLYKLAKKDPSTQIGALIIVANGYAVLKNHDKVLEYAFQADSIAKNSKIYTDRIRVLGFIGGEYQRLNLSSKALNYLDQAYEISVSHPLPDSLKFLQGNILFVKGLIQKDNLGCEYALQYFKQAEEVFKNNISSNAINASVAIASNKIGDCNFEMKDYKKAKENYEEAIVYAKKINATKNIAYSELGLANILSTEGKNGEAIQILERAIRSIENVNDIGINSEIYKSLSENYAAIGNAENANKYTSLYLAEQDKLLSEEKKSLNKVVNDLSSENVKKRERQKDKYNYLFLFFGIVLLLVILIVVKKIIAKRRKIFLHKEELKKSSKNKK</sequence>
<dbReference type="InterPro" id="IPR011990">
    <property type="entry name" value="TPR-like_helical_dom_sf"/>
</dbReference>
<dbReference type="InterPro" id="IPR019734">
    <property type="entry name" value="TPR_rpt"/>
</dbReference>
<comment type="caution">
    <text evidence="2">The sequence shown here is derived from an EMBL/GenBank/DDBJ whole genome shotgun (WGS) entry which is preliminary data.</text>
</comment>
<dbReference type="PANTHER" id="PTHR12558:SF13">
    <property type="entry name" value="CELL DIVISION CYCLE PROTEIN 27 HOMOLOG"/>
    <property type="match status" value="1"/>
</dbReference>
<keyword evidence="1" id="KW-0812">Transmembrane</keyword>
<dbReference type="SMART" id="SM00028">
    <property type="entry name" value="TPR"/>
    <property type="match status" value="4"/>
</dbReference>
<protein>
    <submittedName>
        <fullName evidence="2">Uncharacterized protein</fullName>
    </submittedName>
</protein>
<dbReference type="STRING" id="1385699.A7A78_14410"/>
<dbReference type="Gene3D" id="1.25.40.10">
    <property type="entry name" value="Tetratricopeptide repeat domain"/>
    <property type="match status" value="2"/>
</dbReference>
<dbReference type="Pfam" id="PF13424">
    <property type="entry name" value="TPR_12"/>
    <property type="match status" value="1"/>
</dbReference>
<evidence type="ECO:0000256" key="1">
    <source>
        <dbReference type="SAM" id="Phobius"/>
    </source>
</evidence>
<proteinExistence type="predicted"/>
<dbReference type="SUPFAM" id="SSF48452">
    <property type="entry name" value="TPR-like"/>
    <property type="match status" value="2"/>
</dbReference>
<keyword evidence="3" id="KW-1185">Reference proteome</keyword>
<dbReference type="OrthoDB" id="1235397at2"/>
<dbReference type="PANTHER" id="PTHR12558">
    <property type="entry name" value="CELL DIVISION CYCLE 16,23,27"/>
    <property type="match status" value="1"/>
</dbReference>
<evidence type="ECO:0000313" key="3">
    <source>
        <dbReference type="Proteomes" id="UP000077552"/>
    </source>
</evidence>
<organism evidence="2 3">
    <name type="scientific">Aequorivita soesokkakensis</name>
    <dbReference type="NCBI Taxonomy" id="1385699"/>
    <lineage>
        <taxon>Bacteria</taxon>
        <taxon>Pseudomonadati</taxon>
        <taxon>Bacteroidota</taxon>
        <taxon>Flavobacteriia</taxon>
        <taxon>Flavobacteriales</taxon>
        <taxon>Flavobacteriaceae</taxon>
        <taxon>Aequorivita</taxon>
    </lineage>
</organism>
<keyword evidence="1" id="KW-1133">Transmembrane helix</keyword>
<accession>A0A1A9LBA7</accession>
<dbReference type="Proteomes" id="UP000077552">
    <property type="component" value="Unassembled WGS sequence"/>
</dbReference>
<dbReference type="EMBL" id="LXIE01000036">
    <property type="protein sequence ID" value="OAD90568.1"/>
    <property type="molecule type" value="Genomic_DNA"/>
</dbReference>
<name>A0A1A9LBA7_9FLAO</name>